<dbReference type="InterPro" id="IPR016162">
    <property type="entry name" value="Ald_DH_N"/>
</dbReference>
<protein>
    <recommendedName>
        <fullName evidence="4">Aldehyde dehydrogenase domain-containing protein</fullName>
    </recommendedName>
</protein>
<dbReference type="SUPFAM" id="SSF53720">
    <property type="entry name" value="ALDH-like"/>
    <property type="match status" value="1"/>
</dbReference>
<dbReference type="Gene3D" id="3.40.605.10">
    <property type="entry name" value="Aldehyde Dehydrogenase, Chain A, domain 1"/>
    <property type="match status" value="1"/>
</dbReference>
<dbReference type="InterPro" id="IPR016161">
    <property type="entry name" value="Ald_DH/histidinol_DH"/>
</dbReference>
<dbReference type="GO" id="GO:0005737">
    <property type="term" value="C:cytoplasm"/>
    <property type="evidence" value="ECO:0007669"/>
    <property type="project" value="TreeGrafter"/>
</dbReference>
<accession>A0A7W6R8M0</accession>
<dbReference type="InterPro" id="IPR012394">
    <property type="entry name" value="Aldehyde_DH_NAD(P)"/>
</dbReference>
<evidence type="ECO:0000256" key="1">
    <source>
        <dbReference type="ARBA" id="ARBA00023002"/>
    </source>
</evidence>
<proteinExistence type="predicted"/>
<dbReference type="PANTHER" id="PTHR43570">
    <property type="entry name" value="ALDEHYDE DEHYDROGENASE"/>
    <property type="match status" value="1"/>
</dbReference>
<dbReference type="GO" id="GO:0006081">
    <property type="term" value="P:aldehyde metabolic process"/>
    <property type="evidence" value="ECO:0007669"/>
    <property type="project" value="InterPro"/>
</dbReference>
<dbReference type="AlphaFoldDB" id="A0A7W6R8M0"/>
<dbReference type="Proteomes" id="UP000540909">
    <property type="component" value="Unassembled WGS sequence"/>
</dbReference>
<evidence type="ECO:0000313" key="3">
    <source>
        <dbReference type="Proteomes" id="UP000540909"/>
    </source>
</evidence>
<name>A0A7W6R8M0_9HYPH</name>
<evidence type="ECO:0008006" key="4">
    <source>
        <dbReference type="Google" id="ProtNLM"/>
    </source>
</evidence>
<keyword evidence="1" id="KW-0560">Oxidoreductase</keyword>
<reference evidence="2 3" key="1">
    <citation type="submission" date="2020-08" db="EMBL/GenBank/DDBJ databases">
        <title>Genomic Encyclopedia of Type Strains, Phase IV (KMG-V): Genome sequencing to study the core and pangenomes of soil and plant-associated prokaryotes.</title>
        <authorList>
            <person name="Whitman W."/>
        </authorList>
    </citation>
    <scope>NUCLEOTIDE SEQUENCE [LARGE SCALE GENOMIC DNA]</scope>
    <source>
        <strain evidence="2 3">SEMIA 4089</strain>
    </source>
</reference>
<comment type="caution">
    <text evidence="2">The sequence shown here is derived from an EMBL/GenBank/DDBJ whole genome shotgun (WGS) entry which is preliminary data.</text>
</comment>
<sequence length="136" mass="15121">MAEGHLPPTLTLDPTCFCRFFPIVTSQTSSIASTPHLRRRDHKRLHEPRHGGSLRFGGVGHSGMDAYHGKFGFLVFSHPRAVCHRAVCHQSKMAEHMMRPPFAEAMRGFLAQAICKQSAPHQAWRPIASAKGRPST</sequence>
<dbReference type="GO" id="GO:0004029">
    <property type="term" value="F:aldehyde dehydrogenase (NAD+) activity"/>
    <property type="evidence" value="ECO:0007669"/>
    <property type="project" value="TreeGrafter"/>
</dbReference>
<dbReference type="EMBL" id="JACIFY010000021">
    <property type="protein sequence ID" value="MBB4238343.1"/>
    <property type="molecule type" value="Genomic_DNA"/>
</dbReference>
<evidence type="ECO:0000313" key="2">
    <source>
        <dbReference type="EMBL" id="MBB4238343.1"/>
    </source>
</evidence>
<organism evidence="2 3">
    <name type="scientific">Rhizobium esperanzae</name>
    <dbReference type="NCBI Taxonomy" id="1967781"/>
    <lineage>
        <taxon>Bacteria</taxon>
        <taxon>Pseudomonadati</taxon>
        <taxon>Pseudomonadota</taxon>
        <taxon>Alphaproteobacteria</taxon>
        <taxon>Hyphomicrobiales</taxon>
        <taxon>Rhizobiaceae</taxon>
        <taxon>Rhizobium/Agrobacterium group</taxon>
        <taxon>Rhizobium</taxon>
    </lineage>
</organism>
<dbReference type="PANTHER" id="PTHR43570:SF16">
    <property type="entry name" value="ALDEHYDE DEHYDROGENASE TYPE III, ISOFORM Q"/>
    <property type="match status" value="1"/>
</dbReference>
<gene>
    <name evidence="2" type="ORF">GGD57_004955</name>
</gene>